<dbReference type="EMBL" id="CM039431">
    <property type="protein sequence ID" value="KAI4335623.1"/>
    <property type="molecule type" value="Genomic_DNA"/>
</dbReference>
<name>A0ACB9NGL1_BAUVA</name>
<comment type="caution">
    <text evidence="1">The sequence shown here is derived from an EMBL/GenBank/DDBJ whole genome shotgun (WGS) entry which is preliminary data.</text>
</comment>
<organism evidence="1 2">
    <name type="scientific">Bauhinia variegata</name>
    <name type="common">Purple orchid tree</name>
    <name type="synonym">Phanera variegata</name>
    <dbReference type="NCBI Taxonomy" id="167791"/>
    <lineage>
        <taxon>Eukaryota</taxon>
        <taxon>Viridiplantae</taxon>
        <taxon>Streptophyta</taxon>
        <taxon>Embryophyta</taxon>
        <taxon>Tracheophyta</taxon>
        <taxon>Spermatophyta</taxon>
        <taxon>Magnoliopsida</taxon>
        <taxon>eudicotyledons</taxon>
        <taxon>Gunneridae</taxon>
        <taxon>Pentapetalae</taxon>
        <taxon>rosids</taxon>
        <taxon>fabids</taxon>
        <taxon>Fabales</taxon>
        <taxon>Fabaceae</taxon>
        <taxon>Cercidoideae</taxon>
        <taxon>Cercideae</taxon>
        <taxon>Bauhiniinae</taxon>
        <taxon>Bauhinia</taxon>
    </lineage>
</organism>
<gene>
    <name evidence="1" type="ORF">L6164_014255</name>
</gene>
<protein>
    <submittedName>
        <fullName evidence="1">Uncharacterized protein</fullName>
    </submittedName>
</protein>
<evidence type="ECO:0000313" key="2">
    <source>
        <dbReference type="Proteomes" id="UP000828941"/>
    </source>
</evidence>
<accession>A0ACB9NGL1</accession>
<sequence>MHLETQKDGDYYPSKLKAPKFLALVVQCGLLRMGSSGTEKIPMDGITEGSETTIEIKIKTLDSQTYTLRVDKQMPVPALKEQIASVTGVLSERQRLICRGRVLKDDQLLSAYHVEDGHTLHMVVRQPDLPSPGSLPNHSATEPNSSTGHVHSTQVSPGVFIETFNMPTQGDGVPPEINRIVSAVLGSLGLSNIINGNEGIDVREQDSQGVGRTAGSSGIPDSSHPQPEQASTRNSSDRLRYNFGLPTAVPLGPLQPPVIPDSLTTLSQYLSHIRQEFDVIVREGGNDVQATQAHRNQEIGSVSSSHSGPTPETLSSPASLAEVLLSTRRMFSEQAGECLLQLGRELENQPNVTDPLLRPSIQSRAWRTGVLFYNLGAFLLELGRTTMTLRLGQTPSEAVVNGGPAVFISSSAPNNIMVQPLLFQPGGNFGSVPTGAAQSGSGLGAGLGSSFFPRRIDIQIRRGSSTTIPNGDRDEHGDTISASPQRNPGNTSASPATLRLAEDPSFAGESGVRIVPIRTMVAAVPGSLGRPPSESTGNPVGLYYPLLGRFQHVSTGHGNSEQGSQPSGQLQPSIIQSILQRQSNGDPATNESLSATQNNQDSQRQIPNNVLQFLRSLFPGGELRVEDSILQGTSTATSEHAGTSRGAVHVPEPDARVSDEGMFLSNLLREIMPVISQLQASDTQRENASGIQIGEDSSTQDGTDTGTSTSRRRADSEPGPPSPPKRQKLE</sequence>
<evidence type="ECO:0000313" key="1">
    <source>
        <dbReference type="EMBL" id="KAI4335623.1"/>
    </source>
</evidence>
<reference evidence="1 2" key="1">
    <citation type="journal article" date="2022" name="DNA Res.">
        <title>Chromosomal-level genome assembly of the orchid tree Bauhinia variegata (Leguminosae; Cercidoideae) supports the allotetraploid origin hypothesis of Bauhinia.</title>
        <authorList>
            <person name="Zhong Y."/>
            <person name="Chen Y."/>
            <person name="Zheng D."/>
            <person name="Pang J."/>
            <person name="Liu Y."/>
            <person name="Luo S."/>
            <person name="Meng S."/>
            <person name="Qian L."/>
            <person name="Wei D."/>
            <person name="Dai S."/>
            <person name="Zhou R."/>
        </authorList>
    </citation>
    <scope>NUCLEOTIDE SEQUENCE [LARGE SCALE GENOMIC DNA]</scope>
    <source>
        <strain evidence="1">BV-YZ2020</strain>
    </source>
</reference>
<proteinExistence type="predicted"/>
<keyword evidence="2" id="KW-1185">Reference proteome</keyword>
<dbReference type="Proteomes" id="UP000828941">
    <property type="component" value="Chromosome 6"/>
</dbReference>